<dbReference type="GO" id="GO:0005886">
    <property type="term" value="C:plasma membrane"/>
    <property type="evidence" value="ECO:0007669"/>
    <property type="project" value="UniProtKB-SubCell"/>
</dbReference>
<feature type="transmembrane region" description="Helical" evidence="9">
    <location>
        <begin position="127"/>
        <end position="151"/>
    </location>
</feature>
<feature type="transmembrane region" description="Helical" evidence="9">
    <location>
        <begin position="180"/>
        <end position="198"/>
    </location>
</feature>
<organism evidence="12 13">
    <name type="scientific">Pseudooceanicola nanhaiensis</name>
    <dbReference type="NCBI Taxonomy" id="375761"/>
    <lineage>
        <taxon>Bacteria</taxon>
        <taxon>Pseudomonadati</taxon>
        <taxon>Pseudomonadota</taxon>
        <taxon>Alphaproteobacteria</taxon>
        <taxon>Rhodobacterales</taxon>
        <taxon>Paracoccaceae</taxon>
        <taxon>Pseudooceanicola</taxon>
    </lineage>
</organism>
<keyword evidence="6 9" id="KW-1133">Transmembrane helix</keyword>
<dbReference type="RefSeq" id="WP_229669271.1">
    <property type="nucleotide sequence ID" value="NZ_BMLF01000008.1"/>
</dbReference>
<proteinExistence type="inferred from homology"/>
<dbReference type="InterPro" id="IPR055348">
    <property type="entry name" value="DctQ"/>
</dbReference>
<evidence type="ECO:0000259" key="11">
    <source>
        <dbReference type="Pfam" id="PF04290"/>
    </source>
</evidence>
<evidence type="ECO:0000256" key="6">
    <source>
        <dbReference type="ARBA" id="ARBA00022989"/>
    </source>
</evidence>
<comment type="function">
    <text evidence="9">Part of the tripartite ATP-independent periplasmic (TRAP) transport system.</text>
</comment>
<feature type="domain" description="Tripartite ATP-independent periplasmic transporters DctQ component" evidence="11">
    <location>
        <begin position="68"/>
        <end position="195"/>
    </location>
</feature>
<feature type="compositionally biased region" description="Polar residues" evidence="10">
    <location>
        <begin position="1"/>
        <end position="13"/>
    </location>
</feature>
<evidence type="ECO:0000313" key="12">
    <source>
        <dbReference type="EMBL" id="GGM16632.1"/>
    </source>
</evidence>
<name>A0A917WMK0_9RHOB</name>
<keyword evidence="2 9" id="KW-0813">Transport</keyword>
<feature type="transmembrane region" description="Helical" evidence="9">
    <location>
        <begin position="80"/>
        <end position="106"/>
    </location>
</feature>
<feature type="compositionally biased region" description="Basic and acidic residues" evidence="10">
    <location>
        <begin position="15"/>
        <end position="35"/>
    </location>
</feature>
<dbReference type="GO" id="GO:0015740">
    <property type="term" value="P:C4-dicarboxylate transport"/>
    <property type="evidence" value="ECO:0007669"/>
    <property type="project" value="TreeGrafter"/>
</dbReference>
<dbReference type="PANTHER" id="PTHR35011:SF10">
    <property type="entry name" value="TRAP TRANSPORTER SMALL PERMEASE PROTEIN"/>
    <property type="match status" value="1"/>
</dbReference>
<feature type="region of interest" description="Disordered" evidence="10">
    <location>
        <begin position="1"/>
        <end position="35"/>
    </location>
</feature>
<reference evidence="12" key="2">
    <citation type="submission" date="2020-09" db="EMBL/GenBank/DDBJ databases">
        <authorList>
            <person name="Sun Q."/>
            <person name="Zhou Y."/>
        </authorList>
    </citation>
    <scope>NUCLEOTIDE SEQUENCE</scope>
    <source>
        <strain evidence="12">CGMCC 1.6293</strain>
    </source>
</reference>
<evidence type="ECO:0000256" key="9">
    <source>
        <dbReference type="RuleBase" id="RU369079"/>
    </source>
</evidence>
<dbReference type="Proteomes" id="UP000649829">
    <property type="component" value="Unassembled WGS sequence"/>
</dbReference>
<evidence type="ECO:0000313" key="13">
    <source>
        <dbReference type="Proteomes" id="UP000649829"/>
    </source>
</evidence>
<dbReference type="Pfam" id="PF04290">
    <property type="entry name" value="DctQ"/>
    <property type="match status" value="1"/>
</dbReference>
<reference evidence="12" key="1">
    <citation type="journal article" date="2014" name="Int. J. Syst. Evol. Microbiol.">
        <title>Complete genome sequence of Corynebacterium casei LMG S-19264T (=DSM 44701T), isolated from a smear-ripened cheese.</title>
        <authorList>
            <consortium name="US DOE Joint Genome Institute (JGI-PGF)"/>
            <person name="Walter F."/>
            <person name="Albersmeier A."/>
            <person name="Kalinowski J."/>
            <person name="Ruckert C."/>
        </authorList>
    </citation>
    <scope>NUCLEOTIDE SEQUENCE</scope>
    <source>
        <strain evidence="12">CGMCC 1.6293</strain>
    </source>
</reference>
<comment type="caution">
    <text evidence="12">The sequence shown here is derived from an EMBL/GenBank/DDBJ whole genome shotgun (WGS) entry which is preliminary data.</text>
</comment>
<evidence type="ECO:0000256" key="7">
    <source>
        <dbReference type="ARBA" id="ARBA00023136"/>
    </source>
</evidence>
<protein>
    <recommendedName>
        <fullName evidence="9">TRAP transporter small permease protein</fullName>
    </recommendedName>
</protein>
<evidence type="ECO:0000256" key="2">
    <source>
        <dbReference type="ARBA" id="ARBA00022448"/>
    </source>
</evidence>
<keyword evidence="5 9" id="KW-0812">Transmembrane</keyword>
<gene>
    <name evidence="12" type="ORF">GCM10011534_43190</name>
</gene>
<dbReference type="GO" id="GO:0022857">
    <property type="term" value="F:transmembrane transporter activity"/>
    <property type="evidence" value="ECO:0007669"/>
    <property type="project" value="UniProtKB-UniRule"/>
</dbReference>
<keyword evidence="13" id="KW-1185">Reference proteome</keyword>
<dbReference type="PANTHER" id="PTHR35011">
    <property type="entry name" value="2,3-DIKETO-L-GULONATE TRAP TRANSPORTER SMALL PERMEASE PROTEIN YIAM"/>
    <property type="match status" value="1"/>
</dbReference>
<evidence type="ECO:0000256" key="1">
    <source>
        <dbReference type="ARBA" id="ARBA00004429"/>
    </source>
</evidence>
<keyword evidence="7 9" id="KW-0472">Membrane</keyword>
<keyword evidence="4 9" id="KW-0997">Cell inner membrane</keyword>
<accession>A0A917WMK0</accession>
<evidence type="ECO:0000256" key="3">
    <source>
        <dbReference type="ARBA" id="ARBA00022475"/>
    </source>
</evidence>
<evidence type="ECO:0000256" key="5">
    <source>
        <dbReference type="ARBA" id="ARBA00022692"/>
    </source>
</evidence>
<evidence type="ECO:0000256" key="4">
    <source>
        <dbReference type="ARBA" id="ARBA00022519"/>
    </source>
</evidence>
<comment type="similarity">
    <text evidence="8 9">Belongs to the TRAP transporter small permease family.</text>
</comment>
<comment type="subunit">
    <text evidence="9">The complex comprises the extracytoplasmic solute receptor protein and the two transmembrane proteins.</text>
</comment>
<feature type="transmembrane region" description="Helical" evidence="9">
    <location>
        <begin position="49"/>
        <end position="74"/>
    </location>
</feature>
<dbReference type="AlphaFoldDB" id="A0A917WMK0"/>
<evidence type="ECO:0000256" key="10">
    <source>
        <dbReference type="SAM" id="MobiDB-lite"/>
    </source>
</evidence>
<dbReference type="EMBL" id="BMLF01000008">
    <property type="protein sequence ID" value="GGM16632.1"/>
    <property type="molecule type" value="Genomic_DNA"/>
</dbReference>
<comment type="subcellular location">
    <subcellularLocation>
        <location evidence="1 9">Cell inner membrane</location>
        <topology evidence="1 9">Multi-pass membrane protein</topology>
    </subcellularLocation>
</comment>
<dbReference type="InterPro" id="IPR007387">
    <property type="entry name" value="TRAP_DctQ"/>
</dbReference>
<keyword evidence="3" id="KW-1003">Cell membrane</keyword>
<sequence>MTATRNSVSGQNDNVEDKDAAQRNDRGPRDRIGATRNREYGPMKALDRILSGISTVTGVIAGICLMLMLALIMADVSAKYLFHMPITGTLEIVSYYFMPIAVYLALPYVERSGEHISVPLVTDLLPVLVRHILSILVALFSAAYLLVVAWACGEKAAALMRTGEEVGLIYFDLIIWPPRWLVPIAFVLMAIQIVHGAFKKDSEAHAQ</sequence>
<evidence type="ECO:0000256" key="8">
    <source>
        <dbReference type="ARBA" id="ARBA00038436"/>
    </source>
</evidence>